<reference evidence="2" key="3">
    <citation type="submission" date="2020-02" db="EMBL/GenBank/DDBJ databases">
        <authorList>
            <person name="Sarangi A.N."/>
            <person name="Ghosh S."/>
            <person name="Mukherjee M."/>
            <person name="Tripathy S."/>
        </authorList>
    </citation>
    <scope>NUCLEOTIDE SEQUENCE</scope>
    <source>
        <strain evidence="2">BDU141951</strain>
    </source>
</reference>
<proteinExistence type="predicted"/>
<reference evidence="2" key="2">
    <citation type="journal article" date="2015" name="Genome Announc.">
        <title>Draft Genome Sequence of Filamentous Marine Cyanobacterium Lyngbya confervoides Strain BDU141951.</title>
        <authorList>
            <person name="Chandrababunaidu M.M."/>
            <person name="Sen D."/>
            <person name="Tripathy S."/>
        </authorList>
    </citation>
    <scope>NUCLEOTIDE SEQUENCE</scope>
    <source>
        <strain evidence="2">BDU141951</strain>
    </source>
</reference>
<dbReference type="Gene3D" id="3.60.21.10">
    <property type="match status" value="1"/>
</dbReference>
<dbReference type="AlphaFoldDB" id="A0A0C1YH06"/>
<protein>
    <submittedName>
        <fullName evidence="2">Metallophosphatase family protein</fullName>
    </submittedName>
</protein>
<dbReference type="SUPFAM" id="SSF56300">
    <property type="entry name" value="Metallo-dependent phosphatases"/>
    <property type="match status" value="1"/>
</dbReference>
<feature type="domain" description="Calcineurin-like phosphoesterase" evidence="1">
    <location>
        <begin position="11"/>
        <end position="163"/>
    </location>
</feature>
<dbReference type="PIRSF" id="PIRSF000883">
    <property type="entry name" value="Pesterase_MJ0912"/>
    <property type="match status" value="1"/>
</dbReference>
<evidence type="ECO:0000259" key="1">
    <source>
        <dbReference type="Pfam" id="PF00149"/>
    </source>
</evidence>
<organism evidence="2">
    <name type="scientific">Lyngbya confervoides BDU141951</name>
    <dbReference type="NCBI Taxonomy" id="1574623"/>
    <lineage>
        <taxon>Bacteria</taxon>
        <taxon>Bacillati</taxon>
        <taxon>Cyanobacteriota</taxon>
        <taxon>Cyanophyceae</taxon>
        <taxon>Oscillatoriophycideae</taxon>
        <taxon>Oscillatoriales</taxon>
        <taxon>Microcoleaceae</taxon>
        <taxon>Lyngbya</taxon>
    </lineage>
</organism>
<dbReference type="Pfam" id="PF00149">
    <property type="entry name" value="Metallophos"/>
    <property type="match status" value="1"/>
</dbReference>
<dbReference type="InterPro" id="IPR004843">
    <property type="entry name" value="Calcineurin-like_PHP"/>
</dbReference>
<dbReference type="InterPro" id="IPR011152">
    <property type="entry name" value="Pesterase_MJ0912"/>
</dbReference>
<name>A0A0C1YH06_9CYAN</name>
<dbReference type="GO" id="GO:0016787">
    <property type="term" value="F:hydrolase activity"/>
    <property type="evidence" value="ECO:0007669"/>
    <property type="project" value="InterPro"/>
</dbReference>
<dbReference type="EMBL" id="JTHE02000003">
    <property type="protein sequence ID" value="NEV68119.1"/>
    <property type="molecule type" value="Genomic_DNA"/>
</dbReference>
<comment type="caution">
    <text evidence="2">The sequence shown here is derived from an EMBL/GenBank/DDBJ whole genome shotgun (WGS) entry which is preliminary data.</text>
</comment>
<reference evidence="2" key="1">
    <citation type="submission" date="2014-11" db="EMBL/GenBank/DDBJ databases">
        <authorList>
            <person name="Malar M.C."/>
            <person name="Sen D."/>
            <person name="Tripathy S."/>
        </authorList>
    </citation>
    <scope>NUCLEOTIDE SEQUENCE</scope>
    <source>
        <strain evidence="2">BDU141951</strain>
    </source>
</reference>
<evidence type="ECO:0000313" key="2">
    <source>
        <dbReference type="EMBL" id="NEV68119.1"/>
    </source>
</evidence>
<accession>A0A0C1YH06</accession>
<dbReference type="InterPro" id="IPR029052">
    <property type="entry name" value="Metallo-depent_PP-like"/>
</dbReference>
<sequence>MCDRIALCGGPYSNFGAVAAFLDRTAGVDYRFCLGDMGGFGPFPNRTLELLRQAAVICVQGNYDQAIGDGDRDCGCGYTDPRDREFAQISYDYTYAHTAPTHRQWLQTLPQLIRLRWRDRAFLLCHGSPDVVNEFVWESDTADSWIASWLDRFAVDGIFATHTGIPWVRQVAQGFWCNVGVLGRPAHEGQPHVYFAELRWPRAAAIARPEIVPLSYDPQPVVAAMAREGLPTEFQQSLLTGIWTTCAEILPEAERRVRSRLPVPQRS</sequence>
<gene>
    <name evidence="2" type="ORF">QQ91_013455</name>
</gene>